<keyword evidence="3" id="KW-1185">Reference proteome</keyword>
<evidence type="ECO:0000256" key="1">
    <source>
        <dbReference type="SAM" id="SignalP"/>
    </source>
</evidence>
<evidence type="ECO:0000313" key="3">
    <source>
        <dbReference type="Proteomes" id="UP000199350"/>
    </source>
</evidence>
<dbReference type="Gene3D" id="3.40.50.1820">
    <property type="entry name" value="alpha/beta hydrolase"/>
    <property type="match status" value="1"/>
</dbReference>
<dbReference type="EMBL" id="LT629700">
    <property type="protein sequence ID" value="SDL95844.1"/>
    <property type="molecule type" value="Genomic_DNA"/>
</dbReference>
<feature type="chain" id="PRO_5009245343" evidence="1">
    <location>
        <begin position="28"/>
        <end position="382"/>
    </location>
</feature>
<keyword evidence="1" id="KW-0732">Signal</keyword>
<dbReference type="InterPro" id="IPR053228">
    <property type="entry name" value="Stereospecific_Lipase"/>
</dbReference>
<proteinExistence type="predicted"/>
<dbReference type="SUPFAM" id="SSF53474">
    <property type="entry name" value="alpha/beta-Hydrolases"/>
    <property type="match status" value="1"/>
</dbReference>
<dbReference type="STRING" id="38302.SAMN04488535_1379"/>
<name>A0A1G9PAU9_9CORY</name>
<sequence length="382" mass="39500">MFRFKWILAAIGAVVVALGGVVAPAGAQEVPNGSSLLVGSSTAHGLDAYAMGDYVPPVEELNSAFGCAEPTADPAATKTVVLVSGVAADIFQTFGSNFIPQLTEQGFDVCWVQPPHSGRGDLTQTALYVAQGIKLAQARLGRDVSVIGHSAGTPAAMWAMRYDASAAALVDDFISLAGAVRGTTLIEPVCEVVVTCPVIAWQMHPRSKFLQALNAAPLPENIDATSIFSKTDPGIQPAHLASSILGGTNIPVQDVCPNQYAGHITLLLNNTAYQLAFDALNNDGPANPARIAPADCGRLLAPHTNLLNLVSVLHAAPEYLAALGEPRYLSEPELPSYARGDVVDPHEHGGIAEGSSARLAEASSTVGSGLVGSSTTTLGSSF</sequence>
<protein>
    <submittedName>
        <fullName evidence="2">Alpha/beta hydrolase family protein</fullName>
    </submittedName>
</protein>
<dbReference type="RefSeq" id="WP_231908407.1">
    <property type="nucleotide sequence ID" value="NZ_LT629700.1"/>
</dbReference>
<dbReference type="PANTHER" id="PTHR37574:SF1">
    <property type="entry name" value="LIPASE B"/>
    <property type="match status" value="1"/>
</dbReference>
<dbReference type="PANTHER" id="PTHR37574">
    <property type="entry name" value="LIPASE B"/>
    <property type="match status" value="1"/>
</dbReference>
<dbReference type="InterPro" id="IPR029058">
    <property type="entry name" value="AB_hydrolase_fold"/>
</dbReference>
<reference evidence="3" key="1">
    <citation type="submission" date="2016-10" db="EMBL/GenBank/DDBJ databases">
        <authorList>
            <person name="Varghese N."/>
            <person name="Submissions S."/>
        </authorList>
    </citation>
    <scope>NUCLEOTIDE SEQUENCE [LARGE SCALE GENOMIC DNA]</scope>
    <source>
        <strain evidence="3">DSM 20632</strain>
    </source>
</reference>
<dbReference type="GO" id="GO:0016787">
    <property type="term" value="F:hydrolase activity"/>
    <property type="evidence" value="ECO:0007669"/>
    <property type="project" value="UniProtKB-KW"/>
</dbReference>
<accession>A0A1G9PAU9</accession>
<keyword evidence="2" id="KW-0378">Hydrolase</keyword>
<feature type="signal peptide" evidence="1">
    <location>
        <begin position="1"/>
        <end position="27"/>
    </location>
</feature>
<dbReference type="Proteomes" id="UP000199350">
    <property type="component" value="Chromosome I"/>
</dbReference>
<dbReference type="GO" id="GO:0016042">
    <property type="term" value="P:lipid catabolic process"/>
    <property type="evidence" value="ECO:0007669"/>
    <property type="project" value="InterPro"/>
</dbReference>
<dbReference type="InterPro" id="IPR002918">
    <property type="entry name" value="Lipase_EstA/Esterase_EstB"/>
</dbReference>
<dbReference type="Pfam" id="PF01674">
    <property type="entry name" value="Lipase_2"/>
    <property type="match status" value="1"/>
</dbReference>
<dbReference type="AlphaFoldDB" id="A0A1G9PAU9"/>
<evidence type="ECO:0000313" key="2">
    <source>
        <dbReference type="EMBL" id="SDL95844.1"/>
    </source>
</evidence>
<gene>
    <name evidence="2" type="ORF">SAMN04488535_1379</name>
</gene>
<organism evidence="2 3">
    <name type="scientific">Corynebacterium mycetoides</name>
    <dbReference type="NCBI Taxonomy" id="38302"/>
    <lineage>
        <taxon>Bacteria</taxon>
        <taxon>Bacillati</taxon>
        <taxon>Actinomycetota</taxon>
        <taxon>Actinomycetes</taxon>
        <taxon>Mycobacteriales</taxon>
        <taxon>Corynebacteriaceae</taxon>
        <taxon>Corynebacterium</taxon>
    </lineage>
</organism>